<name>A0A941CSF5_9CLOT</name>
<sequence>MLTLKILMKDTSSPAYYRQAVEEYTKRLGRYCNLSLETVKESDLEAALASPGYMIRVSQKGRQMDSVAFAQQLDSLATQGVSKITFILNMKYPDAQDSLSLTTISLEDPLHLVALLEQIYRSFRITNGEPYHK</sequence>
<gene>
    <name evidence="7" type="ORF">KCG48_08960</name>
</gene>
<dbReference type="InterPro" id="IPR029028">
    <property type="entry name" value="Alpha/beta_knot_MTases"/>
</dbReference>
<accession>A0A941CSF5</accession>
<keyword evidence="3" id="KW-0489">Methyltransferase</keyword>
<evidence type="ECO:0000256" key="2">
    <source>
        <dbReference type="ARBA" id="ARBA00022552"/>
    </source>
</evidence>
<reference evidence="7" key="1">
    <citation type="submission" date="2021-04" db="EMBL/GenBank/DDBJ databases">
        <title>Proteiniclasticum sedimins sp. nov., an obligate anaerobic bacterium isolated from anaerobic sludge.</title>
        <authorList>
            <person name="Liu J."/>
        </authorList>
    </citation>
    <scope>NUCLEOTIDE SEQUENCE</scope>
    <source>
        <strain evidence="7">BAD-10</strain>
    </source>
</reference>
<dbReference type="EMBL" id="JAGSCS010000011">
    <property type="protein sequence ID" value="MBR0576468.1"/>
    <property type="molecule type" value="Genomic_DNA"/>
</dbReference>
<evidence type="ECO:0000256" key="5">
    <source>
        <dbReference type="ARBA" id="ARBA00022691"/>
    </source>
</evidence>
<dbReference type="PANTHER" id="PTHR33603:SF1">
    <property type="entry name" value="RIBOSOMAL RNA LARGE SUBUNIT METHYLTRANSFERASE H"/>
    <property type="match status" value="1"/>
</dbReference>
<organism evidence="7 8">
    <name type="scientific">Proteiniclasticum sediminis</name>
    <dbReference type="NCBI Taxonomy" id="2804028"/>
    <lineage>
        <taxon>Bacteria</taxon>
        <taxon>Bacillati</taxon>
        <taxon>Bacillota</taxon>
        <taxon>Clostridia</taxon>
        <taxon>Eubacteriales</taxon>
        <taxon>Clostridiaceae</taxon>
        <taxon>Proteiniclasticum</taxon>
    </lineage>
</organism>
<evidence type="ECO:0000256" key="6">
    <source>
        <dbReference type="ARBA" id="ARBA00038303"/>
    </source>
</evidence>
<evidence type="ECO:0000313" key="7">
    <source>
        <dbReference type="EMBL" id="MBR0576468.1"/>
    </source>
</evidence>
<comment type="caution">
    <text evidence="7">The sequence shown here is derived from an EMBL/GenBank/DDBJ whole genome shotgun (WGS) entry which is preliminary data.</text>
</comment>
<keyword evidence="1" id="KW-0963">Cytoplasm</keyword>
<dbReference type="InterPro" id="IPR029026">
    <property type="entry name" value="tRNA_m1G_MTases_N"/>
</dbReference>
<keyword evidence="5" id="KW-0949">S-adenosyl-L-methionine</keyword>
<evidence type="ECO:0000256" key="3">
    <source>
        <dbReference type="ARBA" id="ARBA00022603"/>
    </source>
</evidence>
<keyword evidence="2" id="KW-0698">rRNA processing</keyword>
<keyword evidence="4" id="KW-0808">Transferase</keyword>
<dbReference type="Pfam" id="PF02590">
    <property type="entry name" value="SPOUT_MTase"/>
    <property type="match status" value="1"/>
</dbReference>
<dbReference type="AlphaFoldDB" id="A0A941CSF5"/>
<dbReference type="RefSeq" id="WP_211801437.1">
    <property type="nucleotide sequence ID" value="NZ_JAGSCS010000011.1"/>
</dbReference>
<evidence type="ECO:0000256" key="1">
    <source>
        <dbReference type="ARBA" id="ARBA00022490"/>
    </source>
</evidence>
<dbReference type="Proteomes" id="UP000675379">
    <property type="component" value="Unassembled WGS sequence"/>
</dbReference>
<proteinExistence type="inferred from homology"/>
<dbReference type="GO" id="GO:0032259">
    <property type="term" value="P:methylation"/>
    <property type="evidence" value="ECO:0007669"/>
    <property type="project" value="UniProtKB-KW"/>
</dbReference>
<dbReference type="SUPFAM" id="SSF75217">
    <property type="entry name" value="alpha/beta knot"/>
    <property type="match status" value="1"/>
</dbReference>
<evidence type="ECO:0000256" key="4">
    <source>
        <dbReference type="ARBA" id="ARBA00022679"/>
    </source>
</evidence>
<evidence type="ECO:0000313" key="8">
    <source>
        <dbReference type="Proteomes" id="UP000675379"/>
    </source>
</evidence>
<comment type="similarity">
    <text evidence="6">Belongs to the RNA methyltransferase RlmH family.</text>
</comment>
<dbReference type="GO" id="GO:0008168">
    <property type="term" value="F:methyltransferase activity"/>
    <property type="evidence" value="ECO:0007669"/>
    <property type="project" value="UniProtKB-KW"/>
</dbReference>
<dbReference type="PANTHER" id="PTHR33603">
    <property type="entry name" value="METHYLTRANSFERASE"/>
    <property type="match status" value="1"/>
</dbReference>
<dbReference type="Gene3D" id="3.40.1280.10">
    <property type="match status" value="1"/>
</dbReference>
<protein>
    <submittedName>
        <fullName evidence="7">23S rRNA (Pseudouridine(1915)-N(3))-methyltransferase RlmH</fullName>
    </submittedName>
</protein>
<dbReference type="InterPro" id="IPR003742">
    <property type="entry name" value="RlmH-like"/>
</dbReference>
<keyword evidence="8" id="KW-1185">Reference proteome</keyword>
<dbReference type="GO" id="GO:0006364">
    <property type="term" value="P:rRNA processing"/>
    <property type="evidence" value="ECO:0007669"/>
    <property type="project" value="UniProtKB-KW"/>
</dbReference>